<evidence type="ECO:0000256" key="8">
    <source>
        <dbReference type="ARBA" id="ARBA00023306"/>
    </source>
</evidence>
<dbReference type="GO" id="GO:0006397">
    <property type="term" value="P:mRNA processing"/>
    <property type="evidence" value="ECO:0007669"/>
    <property type="project" value="UniProtKB-KW"/>
</dbReference>
<comment type="caution">
    <text evidence="11">The sequence shown here is derived from an EMBL/GenBank/DDBJ whole genome shotgun (WGS) entry which is preliminary data.</text>
</comment>
<feature type="compositionally biased region" description="Basic and acidic residues" evidence="9">
    <location>
        <begin position="596"/>
        <end position="605"/>
    </location>
</feature>
<dbReference type="OrthoDB" id="5407799at2759"/>
<comment type="similarity">
    <text evidence="3">Belongs to the SDE2 family.</text>
</comment>
<feature type="region of interest" description="Disordered" evidence="9">
    <location>
        <begin position="393"/>
        <end position="445"/>
    </location>
</feature>
<feature type="compositionally biased region" description="Acidic residues" evidence="9">
    <location>
        <begin position="504"/>
        <end position="519"/>
    </location>
</feature>
<dbReference type="GO" id="GO:0005737">
    <property type="term" value="C:cytoplasm"/>
    <property type="evidence" value="ECO:0007669"/>
    <property type="project" value="UniProtKB-SubCell"/>
</dbReference>
<dbReference type="AlphaFoldDB" id="L8WTV5"/>
<feature type="region of interest" description="Disordered" evidence="9">
    <location>
        <begin position="989"/>
        <end position="1023"/>
    </location>
</feature>
<evidence type="ECO:0000256" key="9">
    <source>
        <dbReference type="SAM" id="MobiDB-lite"/>
    </source>
</evidence>
<feature type="region of interest" description="Disordered" evidence="9">
    <location>
        <begin position="206"/>
        <end position="259"/>
    </location>
</feature>
<feature type="compositionally biased region" description="Basic and acidic residues" evidence="9">
    <location>
        <begin position="178"/>
        <end position="188"/>
    </location>
</feature>
<dbReference type="PANTHER" id="PTHR12786:SF1">
    <property type="entry name" value="SPLICING REGULATOR SDE2"/>
    <property type="match status" value="1"/>
</dbReference>
<dbReference type="HOGENOM" id="CLU_268441_0_0_1"/>
<feature type="compositionally biased region" description="Polar residues" evidence="9">
    <location>
        <begin position="1006"/>
        <end position="1021"/>
    </location>
</feature>
<feature type="compositionally biased region" description="Polar residues" evidence="9">
    <location>
        <begin position="609"/>
        <end position="618"/>
    </location>
</feature>
<dbReference type="GO" id="GO:0008380">
    <property type="term" value="P:RNA splicing"/>
    <property type="evidence" value="ECO:0007669"/>
    <property type="project" value="UniProtKB-KW"/>
</dbReference>
<dbReference type="Pfam" id="PF22782">
    <property type="entry name" value="SDE2"/>
    <property type="match status" value="1"/>
</dbReference>
<feature type="region of interest" description="Disordered" evidence="9">
    <location>
        <begin position="700"/>
        <end position="733"/>
    </location>
</feature>
<dbReference type="InterPro" id="IPR051421">
    <property type="entry name" value="RNA_Proc_DNA_Dmg_Regulator"/>
</dbReference>
<dbReference type="InterPro" id="IPR053822">
    <property type="entry name" value="SDE2-like_dom"/>
</dbReference>
<feature type="compositionally biased region" description="Basic and acidic residues" evidence="9">
    <location>
        <begin position="393"/>
        <end position="407"/>
    </location>
</feature>
<dbReference type="EMBL" id="AFRT01001495">
    <property type="protein sequence ID" value="ELU40198.1"/>
    <property type="molecule type" value="Genomic_DNA"/>
</dbReference>
<feature type="compositionally biased region" description="Polar residues" evidence="9">
    <location>
        <begin position="566"/>
        <end position="576"/>
    </location>
</feature>
<name>L8WTV5_THACA</name>
<feature type="domain" description="SDE2-like" evidence="10">
    <location>
        <begin position="82"/>
        <end position="201"/>
    </location>
</feature>
<feature type="region of interest" description="Disordered" evidence="9">
    <location>
        <begin position="154"/>
        <end position="188"/>
    </location>
</feature>
<feature type="region of interest" description="Disordered" evidence="9">
    <location>
        <begin position="465"/>
        <end position="684"/>
    </location>
</feature>
<organism evidence="11 12">
    <name type="scientific">Thanatephorus cucumeris (strain AG1-IA)</name>
    <name type="common">Rice sheath blight fungus</name>
    <name type="synonym">Rhizoctonia solani</name>
    <dbReference type="NCBI Taxonomy" id="983506"/>
    <lineage>
        <taxon>Eukaryota</taxon>
        <taxon>Fungi</taxon>
        <taxon>Dikarya</taxon>
        <taxon>Basidiomycota</taxon>
        <taxon>Agaricomycotina</taxon>
        <taxon>Agaricomycetes</taxon>
        <taxon>Cantharellales</taxon>
        <taxon>Ceratobasidiaceae</taxon>
        <taxon>Rhizoctonia</taxon>
        <taxon>Rhizoctonia solani AG-1</taxon>
    </lineage>
</organism>
<feature type="compositionally biased region" description="Low complexity" evidence="9">
    <location>
        <begin position="225"/>
        <end position="241"/>
    </location>
</feature>
<evidence type="ECO:0000256" key="5">
    <source>
        <dbReference type="ARBA" id="ARBA00022664"/>
    </source>
</evidence>
<dbReference type="GO" id="GO:0005634">
    <property type="term" value="C:nucleus"/>
    <property type="evidence" value="ECO:0007669"/>
    <property type="project" value="UniProtKB-SubCell"/>
</dbReference>
<evidence type="ECO:0000256" key="2">
    <source>
        <dbReference type="ARBA" id="ARBA00004496"/>
    </source>
</evidence>
<evidence type="ECO:0000256" key="6">
    <source>
        <dbReference type="ARBA" id="ARBA00023187"/>
    </source>
</evidence>
<evidence type="ECO:0000256" key="7">
    <source>
        <dbReference type="ARBA" id="ARBA00023242"/>
    </source>
</evidence>
<protein>
    <recommendedName>
        <fullName evidence="10">SDE2-like domain-containing protein</fullName>
    </recommendedName>
</protein>
<keyword evidence="7" id="KW-0539">Nucleus</keyword>
<dbReference type="SUPFAM" id="SSF57845">
    <property type="entry name" value="B-box zinc-binding domain"/>
    <property type="match status" value="1"/>
</dbReference>
<sequence>MHYTTILVDTIAPFSTLALQVSSTTPLLSLESEISARYPDLPYHALSLASPCGTDLSCDAPLSTLTNGGDLLTLRLMPSLLGGKGGFGSQLRAAGGRMSSQKATLSRRPKSTFQFADGLTCADMSSRMAAYLETEPERKKAAAEEKRAKLEALEKQLGITPGESSKDGESSARAGQKHRFDDTEYLEQSREITDGVKSAVAAGLLKKRKKNKAASPVEATHTKTAEPTPASASTPEPATTETPEDEPAREATTPAAAPVVAARASAHIGLTTAKSNYVDSPNSKELNTSVSYLNCTRLYNTGRIATASRPTIICSRRRFILKHRPYTQTPTPRLAALRPVPMAEPIQSKDTTSNALGLDDEMMSKLRVLGIDPKNLGDMESGHDSEIERYLASDDWRSEATQSDRESSALTDNDISGLESPLSLDLSSPTTPLRTPLARLPDRNATLRPTDRNLFSLAQSISSENMFDSDRAESPAPIHHPPSGRRRRSKKERDLNLSTTSLSADDELDDSEDDEEETLETLKHIKDGLRLEADSEDGDMSDSLGGQVELGPPGHTPPPSRMGRRGSNTPPHTLQTPRPKLACSPPASFSTASPIELDKGTDEPHTPPAASTQSLSQETEARTPGPINLGRHLPTVDTVETPGSGYAPDDSSIEDDLASALSSDMFNTPDKRTPTSPPHTPSEDEAQLARYASLLQNLASPSRQPADPFDDPLLNTPNRLPMPDSDSEDSKRTNSVFARLEGLHPQTGIPNVPLVTAKVPGAPKLDIEGWRVKRDDNPDSWCSEFTPTSCILRTLKSAHSQEPCDGDLYCNKCFTEGHPKDDLEMSQHKPKSWTPKDDQPFWGDYSNRINARDLQGNCRRASPCRMFISTRGEGKAANFKETNKPTGAHIFEGYRLIFLKSASSNWAPIAIIVLSSDDPCSVYHKSHHEFERAFIQSWACSPRVQFINRQSPCVSHTNAATLTNAVTRQFDLARPTTTRVSLRSTMSSNMLRGRSIPPPPRVPPLRSQTELTEPLNSQQPGASLGAYETRHGVQAQFISSTSTDNSNAAARATNAVLFGGLILSVCSALLATRVLSPVSGRWFSILREDDSEFLSSHWLAAESRQKGVPIREYLKFQRDAWLSKLPIHLQQSYSQPLSPDGAKSESGSLWRNAMTSSPVQELNDMEGGVLGQKHAPTSKMAPNPRERDVQFVINMIDEEMSGDTTLREVIVSKILLCGKLPGS</sequence>
<comment type="subcellular location">
    <subcellularLocation>
        <location evidence="2">Cytoplasm</location>
    </subcellularLocation>
    <subcellularLocation>
        <location evidence="1">Nucleus</location>
    </subcellularLocation>
</comment>
<keyword evidence="12" id="KW-1185">Reference proteome</keyword>
<dbReference type="Proteomes" id="UP000011668">
    <property type="component" value="Unassembled WGS sequence"/>
</dbReference>
<evidence type="ECO:0000256" key="1">
    <source>
        <dbReference type="ARBA" id="ARBA00004123"/>
    </source>
</evidence>
<dbReference type="PANTHER" id="PTHR12786">
    <property type="entry name" value="SPLICING FACTOR SF3A-RELATED"/>
    <property type="match status" value="1"/>
</dbReference>
<proteinExistence type="inferred from homology"/>
<keyword evidence="4" id="KW-0963">Cytoplasm</keyword>
<reference evidence="11 12" key="1">
    <citation type="journal article" date="2013" name="Nat. Commun.">
        <title>The evolution and pathogenic mechanisms of the rice sheath blight pathogen.</title>
        <authorList>
            <person name="Zheng A."/>
            <person name="Lin R."/>
            <person name="Xu L."/>
            <person name="Qin P."/>
            <person name="Tang C."/>
            <person name="Ai P."/>
            <person name="Zhang D."/>
            <person name="Liu Y."/>
            <person name="Sun Z."/>
            <person name="Feng H."/>
            <person name="Wang Y."/>
            <person name="Chen Y."/>
            <person name="Liang X."/>
            <person name="Fu R."/>
            <person name="Li Q."/>
            <person name="Zhang J."/>
            <person name="Yu X."/>
            <person name="Xie Z."/>
            <person name="Ding L."/>
            <person name="Guan P."/>
            <person name="Tang J."/>
            <person name="Liang Y."/>
            <person name="Wang S."/>
            <person name="Deng Q."/>
            <person name="Li S."/>
            <person name="Zhu J."/>
            <person name="Wang L."/>
            <person name="Liu H."/>
            <person name="Li P."/>
        </authorList>
    </citation>
    <scope>NUCLEOTIDE SEQUENCE [LARGE SCALE GENOMIC DNA]</scope>
    <source>
        <strain evidence="12">AG-1 IA</strain>
    </source>
</reference>
<evidence type="ECO:0000259" key="10">
    <source>
        <dbReference type="Pfam" id="PF22782"/>
    </source>
</evidence>
<accession>L8WTV5</accession>
<evidence type="ECO:0000313" key="12">
    <source>
        <dbReference type="Proteomes" id="UP000011668"/>
    </source>
</evidence>
<evidence type="ECO:0000256" key="4">
    <source>
        <dbReference type="ARBA" id="ARBA00022490"/>
    </source>
</evidence>
<feature type="compositionally biased region" description="Low complexity" evidence="9">
    <location>
        <begin position="420"/>
        <end position="439"/>
    </location>
</feature>
<evidence type="ECO:0000256" key="3">
    <source>
        <dbReference type="ARBA" id="ARBA00008726"/>
    </source>
</evidence>
<evidence type="ECO:0000313" key="11">
    <source>
        <dbReference type="EMBL" id="ELU40198.1"/>
    </source>
</evidence>
<keyword evidence="5" id="KW-0507">mRNA processing</keyword>
<dbReference type="STRING" id="983506.L8WTV5"/>
<feature type="compositionally biased region" description="Low complexity" evidence="9">
    <location>
        <begin position="250"/>
        <end position="259"/>
    </location>
</feature>
<feature type="compositionally biased region" description="Basic and acidic residues" evidence="9">
    <location>
        <begin position="520"/>
        <end position="533"/>
    </location>
</feature>
<gene>
    <name evidence="11" type="ORF">AG1IA_05775</name>
</gene>
<keyword evidence="6" id="KW-0508">mRNA splicing</keyword>
<keyword evidence="8" id="KW-0131">Cell cycle</keyword>